<evidence type="ECO:0000313" key="4">
    <source>
        <dbReference type="Proteomes" id="UP001059252"/>
    </source>
</evidence>
<dbReference type="InterPro" id="IPR029063">
    <property type="entry name" value="SAM-dependent_MTases_sf"/>
</dbReference>
<dbReference type="Proteomes" id="UP001059252">
    <property type="component" value="Chromosome"/>
</dbReference>
<keyword evidence="1 3" id="KW-0489">Methyltransferase</keyword>
<organism evidence="3 4">
    <name type="scientific">Mycoplasma iguanae</name>
    <dbReference type="NCBI Taxonomy" id="292461"/>
    <lineage>
        <taxon>Bacteria</taxon>
        <taxon>Bacillati</taxon>
        <taxon>Mycoplasmatota</taxon>
        <taxon>Mollicutes</taxon>
        <taxon>Mycoplasmataceae</taxon>
        <taxon>Mycoplasma</taxon>
    </lineage>
</organism>
<reference evidence="3" key="1">
    <citation type="submission" date="2022-08" db="EMBL/GenBank/DDBJ databases">
        <title>Complete genome of Mycoplasma iguanae type strain 2327.</title>
        <authorList>
            <person name="Spergser J."/>
        </authorList>
    </citation>
    <scope>NUCLEOTIDE SEQUENCE</scope>
    <source>
        <strain evidence="3">2327</strain>
    </source>
</reference>
<dbReference type="Pfam" id="PF03602">
    <property type="entry name" value="Cons_hypoth95"/>
    <property type="match status" value="1"/>
</dbReference>
<proteinExistence type="predicted"/>
<dbReference type="PROSITE" id="PS00092">
    <property type="entry name" value="N6_MTASE"/>
    <property type="match status" value="1"/>
</dbReference>
<dbReference type="RefSeq" id="WP_258210933.1">
    <property type="nucleotide sequence ID" value="NZ_CP102734.1"/>
</dbReference>
<name>A0ABY5RAF2_9MOLU</name>
<dbReference type="InterPro" id="IPR004398">
    <property type="entry name" value="RNA_MeTrfase_RsmD"/>
</dbReference>
<dbReference type="PANTHER" id="PTHR43542:SF1">
    <property type="entry name" value="METHYLTRANSFERASE"/>
    <property type="match status" value="1"/>
</dbReference>
<gene>
    <name evidence="3" type="primary">rsmD</name>
    <name evidence="3" type="ORF">NV226_00340</name>
</gene>
<keyword evidence="2 3" id="KW-0808">Transferase</keyword>
<keyword evidence="4" id="KW-1185">Reference proteome</keyword>
<dbReference type="SUPFAM" id="SSF53335">
    <property type="entry name" value="S-adenosyl-L-methionine-dependent methyltransferases"/>
    <property type="match status" value="1"/>
</dbReference>
<evidence type="ECO:0000256" key="2">
    <source>
        <dbReference type="ARBA" id="ARBA00022679"/>
    </source>
</evidence>
<protein>
    <submittedName>
        <fullName evidence="3">16S rRNA (Guanine(966)-N(2))-methyltransferase RsmD</fullName>
        <ecNumber evidence="3">2.1.1.171</ecNumber>
    </submittedName>
</protein>
<dbReference type="Gene3D" id="3.40.50.150">
    <property type="entry name" value="Vaccinia Virus protein VP39"/>
    <property type="match status" value="1"/>
</dbReference>
<dbReference type="PIRSF" id="PIRSF004553">
    <property type="entry name" value="CHP00095"/>
    <property type="match status" value="1"/>
</dbReference>
<accession>A0ABY5RAF2</accession>
<dbReference type="CDD" id="cd02440">
    <property type="entry name" value="AdoMet_MTases"/>
    <property type="match status" value="1"/>
</dbReference>
<sequence length="181" mass="20625">MLRIIAGNYRQRKIETPDLKITRPTTDKVREAIFSSLHFDLPSSICLDLFSGSGAMAIEAVSRGALKVIASEKNPKIFKILQNNLNTLGINNIDAYLIDALALLKLKQNTEYDFIFLDPPYEKIELLNECLKKIQEYKLLKKYGKIIIETNNFSLVIIPKGFNIIKTKKYGKTTILFITKI</sequence>
<dbReference type="NCBIfam" id="TIGR00095">
    <property type="entry name" value="16S rRNA (guanine(966)-N(2))-methyltransferase RsmD"/>
    <property type="match status" value="1"/>
</dbReference>
<dbReference type="InterPro" id="IPR002052">
    <property type="entry name" value="DNA_methylase_N6_adenine_CS"/>
</dbReference>
<dbReference type="EMBL" id="CP102734">
    <property type="protein sequence ID" value="UVD81759.1"/>
    <property type="molecule type" value="Genomic_DNA"/>
</dbReference>
<evidence type="ECO:0000313" key="3">
    <source>
        <dbReference type="EMBL" id="UVD81759.1"/>
    </source>
</evidence>
<dbReference type="GO" id="GO:0052913">
    <property type="term" value="F:16S rRNA (guanine(966)-N(2))-methyltransferase activity"/>
    <property type="evidence" value="ECO:0007669"/>
    <property type="project" value="UniProtKB-EC"/>
</dbReference>
<dbReference type="EC" id="2.1.1.171" evidence="3"/>
<evidence type="ECO:0000256" key="1">
    <source>
        <dbReference type="ARBA" id="ARBA00022603"/>
    </source>
</evidence>
<dbReference type="PANTHER" id="PTHR43542">
    <property type="entry name" value="METHYLTRANSFERASE"/>
    <property type="match status" value="1"/>
</dbReference>